<protein>
    <submittedName>
        <fullName evidence="1">Uncharacterized protein</fullName>
    </submittedName>
</protein>
<reference evidence="1 2" key="1">
    <citation type="submission" date="2021-12" db="EMBL/GenBank/DDBJ databases">
        <title>Genome sequencing of bacteria with rrn-lacking chromosome and rrn-plasmid.</title>
        <authorList>
            <person name="Anda M."/>
            <person name="Iwasaki W."/>
        </authorList>
    </citation>
    <scope>NUCLEOTIDE SEQUENCE [LARGE SCALE GENOMIC DNA]</scope>
    <source>
        <strain evidence="1 2">NBRC 15940</strain>
    </source>
</reference>
<accession>A0AAN4W0N5</accession>
<sequence length="31" mass="3615">MLITNFSKVSLIFSQHCFAYLKKYFLLNTGS</sequence>
<gene>
    <name evidence="1" type="ORF">PEDI_40760</name>
</gene>
<dbReference type="EMBL" id="BQKE01000003">
    <property type="protein sequence ID" value="GJM63524.1"/>
    <property type="molecule type" value="Genomic_DNA"/>
</dbReference>
<dbReference type="AlphaFoldDB" id="A0AAN4W0N5"/>
<evidence type="ECO:0000313" key="2">
    <source>
        <dbReference type="Proteomes" id="UP001310022"/>
    </source>
</evidence>
<keyword evidence="2" id="KW-1185">Reference proteome</keyword>
<proteinExistence type="predicted"/>
<evidence type="ECO:0000313" key="1">
    <source>
        <dbReference type="EMBL" id="GJM63524.1"/>
    </source>
</evidence>
<comment type="caution">
    <text evidence="1">The sequence shown here is derived from an EMBL/GenBank/DDBJ whole genome shotgun (WGS) entry which is preliminary data.</text>
</comment>
<dbReference type="Proteomes" id="UP001310022">
    <property type="component" value="Unassembled WGS sequence"/>
</dbReference>
<organism evidence="1 2">
    <name type="scientific">Persicobacter diffluens</name>
    <dbReference type="NCBI Taxonomy" id="981"/>
    <lineage>
        <taxon>Bacteria</taxon>
        <taxon>Pseudomonadati</taxon>
        <taxon>Bacteroidota</taxon>
        <taxon>Cytophagia</taxon>
        <taxon>Cytophagales</taxon>
        <taxon>Persicobacteraceae</taxon>
        <taxon>Persicobacter</taxon>
    </lineage>
</organism>
<name>A0AAN4W0N5_9BACT</name>